<reference evidence="6" key="2">
    <citation type="submission" date="2020-02" db="EMBL/GenBank/DDBJ databases">
        <authorList>
            <person name="Matsumoto Y."/>
            <person name="Motooka D."/>
            <person name="Nakamura S."/>
        </authorList>
    </citation>
    <scope>NUCLEOTIDE SEQUENCE</scope>
    <source>
        <strain evidence="6">JCM 30723</strain>
    </source>
</reference>
<keyword evidence="4" id="KW-1133">Transmembrane helix</keyword>
<feature type="region of interest" description="Disordered" evidence="3">
    <location>
        <begin position="1"/>
        <end position="67"/>
    </location>
</feature>
<protein>
    <recommendedName>
        <fullName evidence="8">Mce associated membrane protein</fullName>
    </recommendedName>
</protein>
<keyword evidence="2 4" id="KW-0472">Membrane</keyword>
<dbReference type="GO" id="GO:0016020">
    <property type="term" value="C:membrane"/>
    <property type="evidence" value="ECO:0007669"/>
    <property type="project" value="UniProtKB-SubCell"/>
</dbReference>
<dbReference type="Proteomes" id="UP000465305">
    <property type="component" value="Unassembled WGS sequence"/>
</dbReference>
<dbReference type="AlphaFoldDB" id="A0A7I9YH56"/>
<comment type="subcellular location">
    <subcellularLocation>
        <location evidence="1">Membrane</location>
    </subcellularLocation>
</comment>
<feature type="compositionally biased region" description="Basic and acidic residues" evidence="3">
    <location>
        <begin position="41"/>
        <end position="60"/>
    </location>
</feature>
<evidence type="ECO:0000256" key="3">
    <source>
        <dbReference type="SAM" id="MobiDB-lite"/>
    </source>
</evidence>
<dbReference type="EMBL" id="BLKY01000002">
    <property type="protein sequence ID" value="GFG87939.1"/>
    <property type="molecule type" value="Genomic_DNA"/>
</dbReference>
<evidence type="ECO:0000256" key="2">
    <source>
        <dbReference type="ARBA" id="ARBA00023136"/>
    </source>
</evidence>
<evidence type="ECO:0008006" key="8">
    <source>
        <dbReference type="Google" id="ProtNLM"/>
    </source>
</evidence>
<evidence type="ECO:0000256" key="4">
    <source>
        <dbReference type="SAM" id="Phobius"/>
    </source>
</evidence>
<reference evidence="6 7" key="1">
    <citation type="journal article" date="2019" name="Emerg. Microbes Infect.">
        <title>Comprehensive subspecies identification of 175 nontuberculous mycobacteria species based on 7547 genomic profiles.</title>
        <authorList>
            <person name="Matsumoto Y."/>
            <person name="Kinjo T."/>
            <person name="Motooka D."/>
            <person name="Nabeya D."/>
            <person name="Jung N."/>
            <person name="Uechi K."/>
            <person name="Horii T."/>
            <person name="Iida T."/>
            <person name="Fujita J."/>
            <person name="Nakamura S."/>
        </authorList>
    </citation>
    <scope>NUCLEOTIDE SEQUENCE [LARGE SCALE GENOMIC DNA]</scope>
    <source>
        <strain evidence="6 7">JCM 30723</strain>
    </source>
</reference>
<dbReference type="PANTHER" id="PTHR37042:SF4">
    <property type="entry name" value="OUTER MEMBRANE PROTEIN RV1973"/>
    <property type="match status" value="1"/>
</dbReference>
<comment type="caution">
    <text evidence="6">The sequence shown here is derived from an EMBL/GenBank/DDBJ whole genome shotgun (WGS) entry which is preliminary data.</text>
</comment>
<dbReference type="RefSeq" id="WP_083040504.1">
    <property type="nucleotide sequence ID" value="NZ_BLKY01000001.1"/>
</dbReference>
<evidence type="ECO:0000313" key="7">
    <source>
        <dbReference type="Proteomes" id="UP000465305"/>
    </source>
</evidence>
<name>A0A7I9YH56_MYCAL</name>
<evidence type="ECO:0000313" key="5">
    <source>
        <dbReference type="EMBL" id="GFG85622.1"/>
    </source>
</evidence>
<gene>
    <name evidence="5" type="ORF">MALGJ_22980</name>
    <name evidence="6" type="ORF">MALGJ_46150</name>
</gene>
<evidence type="ECO:0000256" key="1">
    <source>
        <dbReference type="ARBA" id="ARBA00004370"/>
    </source>
</evidence>
<proteinExistence type="predicted"/>
<keyword evidence="4" id="KW-0812">Transmembrane</keyword>
<organism evidence="6 7">
    <name type="scientific">Mycolicibacter algericus</name>
    <name type="common">Mycobacterium algericum</name>
    <dbReference type="NCBI Taxonomy" id="1288388"/>
    <lineage>
        <taxon>Bacteria</taxon>
        <taxon>Bacillati</taxon>
        <taxon>Actinomycetota</taxon>
        <taxon>Actinomycetes</taxon>
        <taxon>Mycobacteriales</taxon>
        <taxon>Mycobacteriaceae</taxon>
        <taxon>Mycolicibacter</taxon>
    </lineage>
</organism>
<evidence type="ECO:0000313" key="6">
    <source>
        <dbReference type="EMBL" id="GFG87939.1"/>
    </source>
</evidence>
<dbReference type="EMBL" id="BLKY01000001">
    <property type="protein sequence ID" value="GFG85622.1"/>
    <property type="molecule type" value="Genomic_DNA"/>
</dbReference>
<feature type="transmembrane region" description="Helical" evidence="4">
    <location>
        <begin position="81"/>
        <end position="104"/>
    </location>
</feature>
<accession>A0A7I9YH56</accession>
<sequence length="234" mass="25330">MANTIGPADQLTRHPETGETSTPPPERNDDTKSTTGADGSTKTRPDVEAHAVLQHDRTETDSNDLSPLKTSFSRDQLSHSATVLIVVAMVALASLAGSLTISAYHSRHDQRQGQQFLQTGRQAALNLTTIDWQQADTDIQRIINSATGKFYDDFSTRAQPLIDVVKQVRSKSVGTVTEAGIESETETAAQILVAVSVKTTTAEAPEQGPKAWRMRIAVQKVGHDTKIANVEFVP</sequence>
<dbReference type="PANTHER" id="PTHR37042">
    <property type="entry name" value="OUTER MEMBRANE PROTEIN RV1973"/>
    <property type="match status" value="1"/>
</dbReference>